<dbReference type="RefSeq" id="XP_002910430.1">
    <property type="nucleotide sequence ID" value="XM_002910384.1"/>
</dbReference>
<proteinExistence type="predicted"/>
<dbReference type="Proteomes" id="UP000001861">
    <property type="component" value="Unassembled WGS sequence"/>
</dbReference>
<evidence type="ECO:0000256" key="1">
    <source>
        <dbReference type="SAM" id="MobiDB-lite"/>
    </source>
</evidence>
<protein>
    <submittedName>
        <fullName evidence="2">Fungal mating-type pheromone</fullName>
    </submittedName>
</protein>
<comment type="caution">
    <text evidence="2">The sequence shown here is derived from an EMBL/GenBank/DDBJ whole genome shotgun (WGS) entry which is preliminary data.</text>
</comment>
<dbReference type="HOGENOM" id="CLU_3242107_0_0_1"/>
<sequence length="43" mass="4822">MDAFLDLSEYIAQCDMAETVEVSENVPRNEDTRSRPSTICTIA</sequence>
<dbReference type="VEuPathDB" id="FungiDB:CC1G_15337"/>
<name>D6RQ16_COPC7</name>
<dbReference type="InParanoid" id="D6RQ16"/>
<keyword evidence="3" id="KW-1185">Reference proteome</keyword>
<accession>D6RQ16</accession>
<dbReference type="EMBL" id="AACS02000010">
    <property type="protein sequence ID" value="EFI26936.1"/>
    <property type="molecule type" value="Genomic_DNA"/>
</dbReference>
<organism evidence="2 3">
    <name type="scientific">Coprinopsis cinerea (strain Okayama-7 / 130 / ATCC MYA-4618 / FGSC 9003)</name>
    <name type="common">Inky cap fungus</name>
    <name type="synonym">Hormographiella aspergillata</name>
    <dbReference type="NCBI Taxonomy" id="240176"/>
    <lineage>
        <taxon>Eukaryota</taxon>
        <taxon>Fungi</taxon>
        <taxon>Dikarya</taxon>
        <taxon>Basidiomycota</taxon>
        <taxon>Agaricomycotina</taxon>
        <taxon>Agaricomycetes</taxon>
        <taxon>Agaricomycetidae</taxon>
        <taxon>Agaricales</taxon>
        <taxon>Agaricineae</taxon>
        <taxon>Psathyrellaceae</taxon>
        <taxon>Coprinopsis</taxon>
    </lineage>
</organism>
<evidence type="ECO:0000313" key="3">
    <source>
        <dbReference type="Proteomes" id="UP000001861"/>
    </source>
</evidence>
<reference evidence="2 3" key="1">
    <citation type="journal article" date="2010" name="Proc. Natl. Acad. Sci. U.S.A.">
        <title>Insights into evolution of multicellular fungi from the assembled chromosomes of the mushroom Coprinopsis cinerea (Coprinus cinereus).</title>
        <authorList>
            <person name="Stajich J.E."/>
            <person name="Wilke S.K."/>
            <person name="Ahren D."/>
            <person name="Au C.H."/>
            <person name="Birren B.W."/>
            <person name="Borodovsky M."/>
            <person name="Burns C."/>
            <person name="Canback B."/>
            <person name="Casselton L.A."/>
            <person name="Cheng C.K."/>
            <person name="Deng J."/>
            <person name="Dietrich F.S."/>
            <person name="Fargo D.C."/>
            <person name="Farman M.L."/>
            <person name="Gathman A.C."/>
            <person name="Goldberg J."/>
            <person name="Guigo R."/>
            <person name="Hoegger P.J."/>
            <person name="Hooker J.B."/>
            <person name="Huggins A."/>
            <person name="James T.Y."/>
            <person name="Kamada T."/>
            <person name="Kilaru S."/>
            <person name="Kodira C."/>
            <person name="Kues U."/>
            <person name="Kupfer D."/>
            <person name="Kwan H.S."/>
            <person name="Lomsadze A."/>
            <person name="Li W."/>
            <person name="Lilly W.W."/>
            <person name="Ma L.J."/>
            <person name="Mackey A.J."/>
            <person name="Manning G."/>
            <person name="Martin F."/>
            <person name="Muraguchi H."/>
            <person name="Natvig D.O."/>
            <person name="Palmerini H."/>
            <person name="Ramesh M.A."/>
            <person name="Rehmeyer C.J."/>
            <person name="Roe B.A."/>
            <person name="Shenoy N."/>
            <person name="Stanke M."/>
            <person name="Ter-Hovhannisyan V."/>
            <person name="Tunlid A."/>
            <person name="Velagapudi R."/>
            <person name="Vision T.J."/>
            <person name="Zeng Q."/>
            <person name="Zolan M.E."/>
            <person name="Pukkila P.J."/>
        </authorList>
    </citation>
    <scope>NUCLEOTIDE SEQUENCE [LARGE SCALE GENOMIC DNA]</scope>
    <source>
        <strain evidence="3">Okayama-7 / 130 / ATCC MYA-4618 / FGSC 9003</strain>
    </source>
</reference>
<gene>
    <name evidence="2" type="ORF">CC1G_15337</name>
</gene>
<dbReference type="AlphaFoldDB" id="D6RQ16"/>
<dbReference type="KEGG" id="cci:CC1G_15337"/>
<dbReference type="GeneID" id="9380350"/>
<feature type="region of interest" description="Disordered" evidence="1">
    <location>
        <begin position="22"/>
        <end position="43"/>
    </location>
</feature>
<evidence type="ECO:0000313" key="2">
    <source>
        <dbReference type="EMBL" id="EFI26936.1"/>
    </source>
</evidence>